<keyword evidence="4" id="KW-0067">ATP-binding</keyword>
<name>A0A8E6ETB8_9BACT</name>
<dbReference type="GO" id="GO:0016020">
    <property type="term" value="C:membrane"/>
    <property type="evidence" value="ECO:0007669"/>
    <property type="project" value="UniProtKB-SubCell"/>
</dbReference>
<protein>
    <submittedName>
        <fullName evidence="11">HAD-IC family P-type ATPase</fullName>
    </submittedName>
</protein>
<feature type="transmembrane region" description="Helical" evidence="8">
    <location>
        <begin position="73"/>
        <end position="90"/>
    </location>
</feature>
<gene>
    <name evidence="11" type="ORF">KIH39_13445</name>
</gene>
<dbReference type="InterPro" id="IPR023298">
    <property type="entry name" value="ATPase_P-typ_TM_dom_sf"/>
</dbReference>
<keyword evidence="7 8" id="KW-0472">Membrane</keyword>
<dbReference type="KEGG" id="tsph:KIH39_13445"/>
<dbReference type="InterPro" id="IPR023299">
    <property type="entry name" value="ATPase_P-typ_cyto_dom_N"/>
</dbReference>
<proteinExistence type="predicted"/>
<feature type="transmembrane region" description="Helical" evidence="8">
    <location>
        <begin position="743"/>
        <end position="762"/>
    </location>
</feature>
<dbReference type="InterPro" id="IPR023214">
    <property type="entry name" value="HAD_sf"/>
</dbReference>
<evidence type="ECO:0000256" key="8">
    <source>
        <dbReference type="SAM" id="Phobius"/>
    </source>
</evidence>
<feature type="transmembrane region" description="Helical" evidence="8">
    <location>
        <begin position="618"/>
        <end position="638"/>
    </location>
</feature>
<dbReference type="Pfam" id="PF00702">
    <property type="entry name" value="Hydrolase"/>
    <property type="match status" value="1"/>
</dbReference>
<dbReference type="GO" id="GO:0016887">
    <property type="term" value="F:ATP hydrolysis activity"/>
    <property type="evidence" value="ECO:0007669"/>
    <property type="project" value="InterPro"/>
</dbReference>
<dbReference type="PRINTS" id="PR00120">
    <property type="entry name" value="HATPASE"/>
</dbReference>
<evidence type="ECO:0000256" key="6">
    <source>
        <dbReference type="ARBA" id="ARBA00022989"/>
    </source>
</evidence>
<comment type="subcellular location">
    <subcellularLocation>
        <location evidence="1">Membrane</location>
        <topology evidence="1">Multi-pass membrane protein</topology>
    </subcellularLocation>
</comment>
<dbReference type="SFLD" id="SFLDF00027">
    <property type="entry name" value="p-type_atpase"/>
    <property type="match status" value="1"/>
</dbReference>
<feature type="transmembrane region" description="Helical" evidence="8">
    <location>
        <begin position="251"/>
        <end position="275"/>
    </location>
</feature>
<dbReference type="Gene3D" id="2.70.150.10">
    <property type="entry name" value="Calcium-transporting ATPase, cytoplasmic transduction domain A"/>
    <property type="match status" value="1"/>
</dbReference>
<feature type="transmembrane region" description="Helical" evidence="8">
    <location>
        <begin position="218"/>
        <end position="239"/>
    </location>
</feature>
<feature type="transmembrane region" description="Helical" evidence="8">
    <location>
        <begin position="45"/>
        <end position="67"/>
    </location>
</feature>
<sequence>MPTTSTEQDSAASNRGLSSSEIADRVSRGQVNRIQESHWADYRAIFFRNFLTLFNCVVLMAATALFLLEEYRSAWAVSIVAVINTLTGFVQEVRAKRHLDQLSLLQIPQVRVRREDREQTIKSDEIVSDDCVLLRAGESIVADGTVLRSDFLEIDEALLTGESDPVPRKSGDRLLSGSFCAAGEGEYRVDNVGAESFANQTSAEARKYRYSPTPLQKALDSLISVLTITAIVLCISYLMMDYFRHFPSTELWQMIASTMTSMVPQGLVLMATLMLTLGALRISREGAVIQRLNAMESMAEVDVLCMDKTGTLTTGNLKVAEILAEAENIHHVSELLRIYAWKSIDSKNKSLQAIQRHLGELKEPDQYARLEQIPFKSHNRYSAIRFQLSDRKRIFVLGAFEALKPHLQNSASVESNWNKLQTQGIRTLVFTEAINATSDQALSPSLEGYSLQVLALIGLRDELRPDAKKVLLELAEQKIAFKILSGDNPETVRSLVVQLGIVDSEEPVFTGKQLESASQKAEAIRDHTIFGRVSPQQKLQIIETLQKGGAQVGMIGDGVNDILALKKSDMGIAMGSGSSAARTVASMVLEKDDFSLLPKVMRQGKVLLSNLRKAAKLFLLKNVYTLLLIIVGMGLFGYEFPYLPQQVSLLNALTIGGPAFLILIQRRQESQPPKGHPGEFLQEVGIFALTSGLITGLLGLAVWIISRNEMGNDIETDRTLVLTSVILMGLGNVWLIGKTDRRLHLWIGFAGLIYLLVMYLPISAYFFELQPLGLLPWLALICSSALALGLTFFVLRWIEGSLNQNR</sequence>
<dbReference type="InterPro" id="IPR006068">
    <property type="entry name" value="ATPase_P-typ_cation-transptr_C"/>
</dbReference>
<reference evidence="11" key="1">
    <citation type="submission" date="2021-05" db="EMBL/GenBank/DDBJ databases">
        <title>Complete genome sequence of the cellulolytic planctomycete Telmatocola sphagniphila SP2T and characterization of the first cellulase from planctomycetes.</title>
        <authorList>
            <person name="Rakitin A.L."/>
            <person name="Beletsky A.V."/>
            <person name="Naumoff D.G."/>
            <person name="Kulichevskaya I.S."/>
            <person name="Mardanov A.V."/>
            <person name="Ravin N.V."/>
            <person name="Dedysh S.N."/>
        </authorList>
    </citation>
    <scope>NUCLEOTIDE SEQUENCE</scope>
    <source>
        <strain evidence="11">SP2T</strain>
    </source>
</reference>
<dbReference type="Gene3D" id="3.40.1110.10">
    <property type="entry name" value="Calcium-transporting ATPase, cytoplasmic domain N"/>
    <property type="match status" value="1"/>
</dbReference>
<keyword evidence="3" id="KW-0547">Nucleotide-binding</keyword>
<dbReference type="SFLD" id="SFLDS00003">
    <property type="entry name" value="Haloacid_Dehalogenase"/>
    <property type="match status" value="1"/>
</dbReference>
<dbReference type="SUPFAM" id="SSF81653">
    <property type="entry name" value="Calcium ATPase, transduction domain A"/>
    <property type="match status" value="1"/>
</dbReference>
<dbReference type="InterPro" id="IPR018303">
    <property type="entry name" value="ATPase_P-typ_P_site"/>
</dbReference>
<feature type="transmembrane region" description="Helical" evidence="8">
    <location>
        <begin position="718"/>
        <end position="736"/>
    </location>
</feature>
<dbReference type="PRINTS" id="PR00119">
    <property type="entry name" value="CATATPASE"/>
</dbReference>
<accession>A0A8E6ETB8</accession>
<organism evidence="11 12">
    <name type="scientific">Telmatocola sphagniphila</name>
    <dbReference type="NCBI Taxonomy" id="1123043"/>
    <lineage>
        <taxon>Bacteria</taxon>
        <taxon>Pseudomonadati</taxon>
        <taxon>Planctomycetota</taxon>
        <taxon>Planctomycetia</taxon>
        <taxon>Gemmatales</taxon>
        <taxon>Gemmataceae</taxon>
    </lineage>
</organism>
<feature type="transmembrane region" description="Helical" evidence="8">
    <location>
        <begin position="774"/>
        <end position="798"/>
    </location>
</feature>
<dbReference type="InterPro" id="IPR044492">
    <property type="entry name" value="P_typ_ATPase_HD_dom"/>
</dbReference>
<dbReference type="PROSITE" id="PS00154">
    <property type="entry name" value="ATPASE_E1_E2"/>
    <property type="match status" value="1"/>
</dbReference>
<dbReference type="SUPFAM" id="SSF81665">
    <property type="entry name" value="Calcium ATPase, transmembrane domain M"/>
    <property type="match status" value="1"/>
</dbReference>
<dbReference type="InterPro" id="IPR008250">
    <property type="entry name" value="ATPase_P-typ_transduc_dom_A_sf"/>
</dbReference>
<evidence type="ECO:0000313" key="11">
    <source>
        <dbReference type="EMBL" id="QVL29875.1"/>
    </source>
</evidence>
<feature type="transmembrane region" description="Helical" evidence="8">
    <location>
        <begin position="644"/>
        <end position="664"/>
    </location>
</feature>
<dbReference type="RefSeq" id="WP_213493757.1">
    <property type="nucleotide sequence ID" value="NZ_CP074694.1"/>
</dbReference>
<keyword evidence="5" id="KW-1278">Translocase</keyword>
<evidence type="ECO:0000256" key="2">
    <source>
        <dbReference type="ARBA" id="ARBA00022692"/>
    </source>
</evidence>
<dbReference type="SFLD" id="SFLDG00002">
    <property type="entry name" value="C1.7:_P-type_atpase_like"/>
    <property type="match status" value="1"/>
</dbReference>
<dbReference type="InterPro" id="IPR036412">
    <property type="entry name" value="HAD-like_sf"/>
</dbReference>
<dbReference type="Gene3D" id="3.40.50.1000">
    <property type="entry name" value="HAD superfamily/HAD-like"/>
    <property type="match status" value="1"/>
</dbReference>
<feature type="domain" description="P-type ATPase A" evidence="9">
    <location>
        <begin position="106"/>
        <end position="202"/>
    </location>
</feature>
<evidence type="ECO:0000256" key="7">
    <source>
        <dbReference type="ARBA" id="ARBA00023136"/>
    </source>
</evidence>
<dbReference type="InterPro" id="IPR059000">
    <property type="entry name" value="ATPase_P-type_domA"/>
</dbReference>
<dbReference type="NCBIfam" id="TIGR01494">
    <property type="entry name" value="ATPase_P-type"/>
    <property type="match status" value="2"/>
</dbReference>
<dbReference type="AlphaFoldDB" id="A0A8E6ETB8"/>
<evidence type="ECO:0000313" key="12">
    <source>
        <dbReference type="Proteomes" id="UP000676194"/>
    </source>
</evidence>
<dbReference type="Pfam" id="PF00689">
    <property type="entry name" value="Cation_ATPase_C"/>
    <property type="match status" value="1"/>
</dbReference>
<keyword evidence="12" id="KW-1185">Reference proteome</keyword>
<evidence type="ECO:0000256" key="4">
    <source>
        <dbReference type="ARBA" id="ARBA00022840"/>
    </source>
</evidence>
<feature type="transmembrane region" description="Helical" evidence="8">
    <location>
        <begin position="684"/>
        <end position="706"/>
    </location>
</feature>
<dbReference type="Proteomes" id="UP000676194">
    <property type="component" value="Chromosome"/>
</dbReference>
<dbReference type="InterPro" id="IPR001757">
    <property type="entry name" value="P_typ_ATPase"/>
</dbReference>
<keyword evidence="6 8" id="KW-1133">Transmembrane helix</keyword>
<dbReference type="EMBL" id="CP074694">
    <property type="protein sequence ID" value="QVL29875.1"/>
    <property type="molecule type" value="Genomic_DNA"/>
</dbReference>
<dbReference type="PANTHER" id="PTHR42861">
    <property type="entry name" value="CALCIUM-TRANSPORTING ATPASE"/>
    <property type="match status" value="1"/>
</dbReference>
<dbReference type="Gene3D" id="1.20.1110.10">
    <property type="entry name" value="Calcium-transporting ATPase, transmembrane domain"/>
    <property type="match status" value="1"/>
</dbReference>
<evidence type="ECO:0000256" key="3">
    <source>
        <dbReference type="ARBA" id="ARBA00022741"/>
    </source>
</evidence>
<evidence type="ECO:0000259" key="10">
    <source>
        <dbReference type="Pfam" id="PF00689"/>
    </source>
</evidence>
<evidence type="ECO:0000256" key="5">
    <source>
        <dbReference type="ARBA" id="ARBA00022967"/>
    </source>
</evidence>
<dbReference type="Pfam" id="PF00122">
    <property type="entry name" value="E1-E2_ATPase"/>
    <property type="match status" value="1"/>
</dbReference>
<dbReference type="SUPFAM" id="SSF56784">
    <property type="entry name" value="HAD-like"/>
    <property type="match status" value="1"/>
</dbReference>
<evidence type="ECO:0000259" key="9">
    <source>
        <dbReference type="Pfam" id="PF00122"/>
    </source>
</evidence>
<feature type="domain" description="Cation-transporting P-type ATPase C-terminal" evidence="10">
    <location>
        <begin position="679"/>
        <end position="791"/>
    </location>
</feature>
<evidence type="ECO:0000256" key="1">
    <source>
        <dbReference type="ARBA" id="ARBA00004141"/>
    </source>
</evidence>
<keyword evidence="2 8" id="KW-0812">Transmembrane</keyword>
<dbReference type="GO" id="GO:0005524">
    <property type="term" value="F:ATP binding"/>
    <property type="evidence" value="ECO:0007669"/>
    <property type="project" value="UniProtKB-KW"/>
</dbReference>